<reference evidence="16" key="1">
    <citation type="submission" date="2020-09" db="EMBL/GenBank/DDBJ databases">
        <authorList>
            <person name="Kikuchi T."/>
        </authorList>
    </citation>
    <scope>NUCLEOTIDE SEQUENCE</scope>
    <source>
        <strain evidence="16">SH1</strain>
    </source>
</reference>
<keyword evidence="17" id="KW-1185">Reference proteome</keyword>
<evidence type="ECO:0000256" key="6">
    <source>
        <dbReference type="ARBA" id="ARBA00022989"/>
    </source>
</evidence>
<comment type="caution">
    <text evidence="16">The sequence shown here is derived from an EMBL/GenBank/DDBJ whole genome shotgun (WGS) entry which is preliminary data.</text>
</comment>
<protein>
    <submittedName>
        <fullName evidence="16">Uncharacterized protein</fullName>
    </submittedName>
</protein>
<evidence type="ECO:0000256" key="7">
    <source>
        <dbReference type="ARBA" id="ARBA00023053"/>
    </source>
</evidence>
<evidence type="ECO:0000256" key="9">
    <source>
        <dbReference type="ARBA" id="ARBA00023136"/>
    </source>
</evidence>
<keyword evidence="6 15" id="KW-1133">Transmembrane helix</keyword>
<dbReference type="Pfam" id="PF00858">
    <property type="entry name" value="ASC"/>
    <property type="match status" value="1"/>
</dbReference>
<evidence type="ECO:0000256" key="14">
    <source>
        <dbReference type="SAM" id="MobiDB-lite"/>
    </source>
</evidence>
<evidence type="ECO:0000256" key="11">
    <source>
        <dbReference type="ARBA" id="ARBA00023201"/>
    </source>
</evidence>
<dbReference type="Gene3D" id="1.10.287.770">
    <property type="entry name" value="YojJ-like"/>
    <property type="match status" value="1"/>
</dbReference>
<dbReference type="PANTHER" id="PTHR11690:SF227">
    <property type="entry name" value="AMILORIDE-SENSITIVE SODIUM CHANNEL"/>
    <property type="match status" value="1"/>
</dbReference>
<evidence type="ECO:0000313" key="17">
    <source>
        <dbReference type="Proteomes" id="UP000614601"/>
    </source>
</evidence>
<name>A0A811L1W2_9BILA</name>
<evidence type="ECO:0000256" key="1">
    <source>
        <dbReference type="ARBA" id="ARBA00004141"/>
    </source>
</evidence>
<dbReference type="GO" id="GO:0015280">
    <property type="term" value="F:ligand-gated sodium channel activity"/>
    <property type="evidence" value="ECO:0007669"/>
    <property type="project" value="TreeGrafter"/>
</dbReference>
<keyword evidence="4 13" id="KW-0894">Sodium channel</keyword>
<dbReference type="OrthoDB" id="10320902at2759"/>
<gene>
    <name evidence="16" type="ORF">BOKJ2_LOCUS9412</name>
</gene>
<dbReference type="InterPro" id="IPR001873">
    <property type="entry name" value="ENaC"/>
</dbReference>
<keyword evidence="5 13" id="KW-0812">Transmembrane</keyword>
<organism evidence="16 17">
    <name type="scientific">Bursaphelenchus okinawaensis</name>
    <dbReference type="NCBI Taxonomy" id="465554"/>
    <lineage>
        <taxon>Eukaryota</taxon>
        <taxon>Metazoa</taxon>
        <taxon>Ecdysozoa</taxon>
        <taxon>Nematoda</taxon>
        <taxon>Chromadorea</taxon>
        <taxon>Rhabditida</taxon>
        <taxon>Tylenchina</taxon>
        <taxon>Tylenchomorpha</taxon>
        <taxon>Aphelenchoidea</taxon>
        <taxon>Aphelenchoididae</taxon>
        <taxon>Bursaphelenchus</taxon>
    </lineage>
</organism>
<dbReference type="EMBL" id="CAJFDH010000004">
    <property type="protein sequence ID" value="CAD5221373.1"/>
    <property type="molecule type" value="Genomic_DNA"/>
</dbReference>
<comment type="subcellular location">
    <subcellularLocation>
        <location evidence="1">Membrane</location>
        <topology evidence="1">Multi-pass membrane protein</topology>
    </subcellularLocation>
</comment>
<keyword evidence="11 13" id="KW-0739">Sodium transport</keyword>
<keyword evidence="7" id="KW-0915">Sodium</keyword>
<dbReference type="PANTHER" id="PTHR11690">
    <property type="entry name" value="AMILORIDE-SENSITIVE SODIUM CHANNEL-RELATED"/>
    <property type="match status" value="1"/>
</dbReference>
<proteinExistence type="inferred from homology"/>
<keyword evidence="3 13" id="KW-0813">Transport</keyword>
<keyword evidence="8 13" id="KW-0406">Ion transport</keyword>
<sequence length="516" mass="58799">MLSALLKPFTNPTWRSITGSVIIGIMIAITIHDSILLFKRYMDDPKESDMKIEVNETMPVPPITFCIPSVQATSHFNKAAKDANYKEINKYLNRMPNKEDFLEKKWGGKLIYSAYTAVATVHTLEREAFGSFLAKRIKQFGSSNSKHFSQKRKNVKFWINHIEQRNVTFAELRNKVGSEVISLMVRDEFQRIYHNRTEETRDNLEAETTWISEKDFCFTAVLNETTGDPIGNQKPFLFLNYFQNEKNLPKDDQVKCASMNFHGDPYDISPYSEHGGSSRDGITESICPGLRYDVTVEVLDSYKMVENDEEGTMCQEVGDDDDEEEKTVFECIGICRAALIKDICNCTAMSTLHLLEDEDKDEDMPLCGDYSKCEVDVQHYKSKESECTEQCKRDCQQIRYQIVSGQTARIVHPLSNGKKVKSNAMTTVFVSWASFEFMTVEQDNVYTWSSFIGELGGILGLWLGLSILAIIQGGFTSAEDVTRKAVTRIGHTSRRNKSFKNEIPKISPSKNDSIRR</sequence>
<dbReference type="Proteomes" id="UP000614601">
    <property type="component" value="Unassembled WGS sequence"/>
</dbReference>
<keyword evidence="9 15" id="KW-0472">Membrane</keyword>
<dbReference type="EMBL" id="CAJFCW020000004">
    <property type="protein sequence ID" value="CAG9114991.1"/>
    <property type="molecule type" value="Genomic_DNA"/>
</dbReference>
<feature type="region of interest" description="Disordered" evidence="14">
    <location>
        <begin position="497"/>
        <end position="516"/>
    </location>
</feature>
<evidence type="ECO:0000256" key="10">
    <source>
        <dbReference type="ARBA" id="ARBA00023180"/>
    </source>
</evidence>
<keyword evidence="12 13" id="KW-0407">Ion channel</keyword>
<evidence type="ECO:0000256" key="8">
    <source>
        <dbReference type="ARBA" id="ARBA00023065"/>
    </source>
</evidence>
<dbReference type="GO" id="GO:0005886">
    <property type="term" value="C:plasma membrane"/>
    <property type="evidence" value="ECO:0007669"/>
    <property type="project" value="TreeGrafter"/>
</dbReference>
<evidence type="ECO:0000313" key="16">
    <source>
        <dbReference type="EMBL" id="CAD5221373.1"/>
    </source>
</evidence>
<dbReference type="AlphaFoldDB" id="A0A811L1W2"/>
<evidence type="ECO:0000256" key="5">
    <source>
        <dbReference type="ARBA" id="ARBA00022692"/>
    </source>
</evidence>
<feature type="transmembrane region" description="Helical" evidence="15">
    <location>
        <begin position="20"/>
        <end position="38"/>
    </location>
</feature>
<evidence type="ECO:0000256" key="2">
    <source>
        <dbReference type="ARBA" id="ARBA00007193"/>
    </source>
</evidence>
<keyword evidence="10" id="KW-0325">Glycoprotein</keyword>
<comment type="similarity">
    <text evidence="2 13">Belongs to the amiloride-sensitive sodium channel (TC 1.A.6) family.</text>
</comment>
<evidence type="ECO:0000256" key="15">
    <source>
        <dbReference type="SAM" id="Phobius"/>
    </source>
</evidence>
<accession>A0A811L1W2</accession>
<evidence type="ECO:0000256" key="3">
    <source>
        <dbReference type="ARBA" id="ARBA00022448"/>
    </source>
</evidence>
<evidence type="ECO:0000256" key="4">
    <source>
        <dbReference type="ARBA" id="ARBA00022461"/>
    </source>
</evidence>
<evidence type="ECO:0000256" key="13">
    <source>
        <dbReference type="RuleBase" id="RU000679"/>
    </source>
</evidence>
<evidence type="ECO:0000256" key="12">
    <source>
        <dbReference type="ARBA" id="ARBA00023303"/>
    </source>
</evidence>
<dbReference type="Proteomes" id="UP000783686">
    <property type="component" value="Unassembled WGS sequence"/>
</dbReference>